<evidence type="ECO:0000313" key="4">
    <source>
        <dbReference type="EMBL" id="CAF4033260.1"/>
    </source>
</evidence>
<dbReference type="EMBL" id="CAJNOO010004290">
    <property type="protein sequence ID" value="CAF1376174.1"/>
    <property type="molecule type" value="Genomic_DNA"/>
</dbReference>
<evidence type="ECO:0000313" key="2">
    <source>
        <dbReference type="EMBL" id="CAF1492178.1"/>
    </source>
</evidence>
<dbReference type="AlphaFoldDB" id="A0A815SMY6"/>
<dbReference type="EMBL" id="CAJNOU010005925">
    <property type="protein sequence ID" value="CAF1492178.1"/>
    <property type="molecule type" value="Genomic_DNA"/>
</dbReference>
<accession>A0A815SMY6</accession>
<dbReference type="Proteomes" id="UP000663889">
    <property type="component" value="Unassembled WGS sequence"/>
</dbReference>
<name>A0A815SMY6_9BILA</name>
<dbReference type="EMBL" id="CAJOBE010007332">
    <property type="protein sequence ID" value="CAF4033260.1"/>
    <property type="molecule type" value="Genomic_DNA"/>
</dbReference>
<proteinExistence type="predicted"/>
<dbReference type="OrthoDB" id="10065926at2759"/>
<sequence length="150" mass="17956">MPCLVRLTIDMESKELNGDQWEKIILDNIPKLKVFRFQMFVSLNWIDNTEQQIDQLFNTFRTPFWLNEHQCPSIRRLRINPYSRHLHFDFDHLQCTEFLTTPLVLQCEVLEIRIRSPESILDILNSIKNRRSMTIHLAGAIHLQPRITEK</sequence>
<evidence type="ECO:0000313" key="1">
    <source>
        <dbReference type="EMBL" id="CAF1376174.1"/>
    </source>
</evidence>
<evidence type="ECO:0000313" key="5">
    <source>
        <dbReference type="Proteomes" id="UP000663889"/>
    </source>
</evidence>
<evidence type="ECO:0000313" key="3">
    <source>
        <dbReference type="EMBL" id="CAF3932182.1"/>
    </source>
</evidence>
<dbReference type="EMBL" id="CAJOAX010005033">
    <property type="protein sequence ID" value="CAF3932182.1"/>
    <property type="molecule type" value="Genomic_DNA"/>
</dbReference>
<organism evidence="2 5">
    <name type="scientific">Rotaria sordida</name>
    <dbReference type="NCBI Taxonomy" id="392033"/>
    <lineage>
        <taxon>Eukaryota</taxon>
        <taxon>Metazoa</taxon>
        <taxon>Spiralia</taxon>
        <taxon>Gnathifera</taxon>
        <taxon>Rotifera</taxon>
        <taxon>Eurotatoria</taxon>
        <taxon>Bdelloidea</taxon>
        <taxon>Philodinida</taxon>
        <taxon>Philodinidae</taxon>
        <taxon>Rotaria</taxon>
    </lineage>
</organism>
<protein>
    <submittedName>
        <fullName evidence="2">Uncharacterized protein</fullName>
    </submittedName>
</protein>
<dbReference type="Proteomes" id="UP000663823">
    <property type="component" value="Unassembled WGS sequence"/>
</dbReference>
<dbReference type="Proteomes" id="UP000663874">
    <property type="component" value="Unassembled WGS sequence"/>
</dbReference>
<comment type="caution">
    <text evidence="2">The sequence shown here is derived from an EMBL/GenBank/DDBJ whole genome shotgun (WGS) entry which is preliminary data.</text>
</comment>
<dbReference type="Proteomes" id="UP000663882">
    <property type="component" value="Unassembled WGS sequence"/>
</dbReference>
<reference evidence="2" key="1">
    <citation type="submission" date="2021-02" db="EMBL/GenBank/DDBJ databases">
        <authorList>
            <person name="Nowell W R."/>
        </authorList>
    </citation>
    <scope>NUCLEOTIDE SEQUENCE</scope>
</reference>
<gene>
    <name evidence="4" type="ORF">FNK824_LOCUS27764</name>
    <name evidence="3" type="ORF">OTI717_LOCUS25407</name>
    <name evidence="1" type="ORF">RFH988_LOCUS33601</name>
    <name evidence="2" type="ORF">SEV965_LOCUS35633</name>
</gene>